<reference evidence="1" key="1">
    <citation type="submission" date="2014-05" db="EMBL/GenBank/DDBJ databases">
        <authorList>
            <person name="Chronopoulou M."/>
        </authorList>
    </citation>
    <scope>NUCLEOTIDE SEQUENCE</scope>
    <source>
        <tissue evidence="1">Whole organism</tissue>
    </source>
</reference>
<protein>
    <submittedName>
        <fullName evidence="1">Uncharacterized protein</fullName>
    </submittedName>
</protein>
<name>A0A0K2VDC5_LEPSM</name>
<dbReference type="AlphaFoldDB" id="A0A0K2VDC5"/>
<dbReference type="EMBL" id="HACA01031177">
    <property type="protein sequence ID" value="CDW48538.1"/>
    <property type="molecule type" value="Transcribed_RNA"/>
</dbReference>
<accession>A0A0K2VDC5</accession>
<proteinExistence type="predicted"/>
<sequence length="75" mass="8399">MFNDAFIIMAETMLISPSGSPYLYSYSTMNLCMTLSNAFSKSKIIVAYLDNARKLIPSCIECGISSSRRDAIKRF</sequence>
<evidence type="ECO:0000313" key="1">
    <source>
        <dbReference type="EMBL" id="CDW48538.1"/>
    </source>
</evidence>
<organism evidence="1">
    <name type="scientific">Lepeophtheirus salmonis</name>
    <name type="common">Salmon louse</name>
    <name type="synonym">Caligus salmonis</name>
    <dbReference type="NCBI Taxonomy" id="72036"/>
    <lineage>
        <taxon>Eukaryota</taxon>
        <taxon>Metazoa</taxon>
        <taxon>Ecdysozoa</taxon>
        <taxon>Arthropoda</taxon>
        <taxon>Crustacea</taxon>
        <taxon>Multicrustacea</taxon>
        <taxon>Hexanauplia</taxon>
        <taxon>Copepoda</taxon>
        <taxon>Siphonostomatoida</taxon>
        <taxon>Caligidae</taxon>
        <taxon>Lepeophtheirus</taxon>
    </lineage>
</organism>